<proteinExistence type="predicted"/>
<comment type="caution">
    <text evidence="2">The sequence shown here is derived from an EMBL/GenBank/DDBJ whole genome shotgun (WGS) entry which is preliminary data.</text>
</comment>
<accession>A0A9P4J130</accession>
<sequence>MEAESKVESRSDSLVQKDAASPPPTKPETTTSLPQRFTVFKTETGGVTHVALGQSKNQLQNAITTGTSAGGTHDVIHRTLTLHAGADPTSPPLATAVNRWTTGRTVKVDLAGQGGSPPLEVTLQGHSGVVHPTYEFVLRIGGPDEPRQIFEWSGTAGSGIKSAIGHKTGWKLCNAQGEVLAYWGTKYGTWRLTGDFAFVGKGATGELGQQWQSMTVVSSLMIGVIMRSWVIGVGR</sequence>
<evidence type="ECO:0000313" key="3">
    <source>
        <dbReference type="Proteomes" id="UP000799439"/>
    </source>
</evidence>
<evidence type="ECO:0000256" key="1">
    <source>
        <dbReference type="SAM" id="MobiDB-lite"/>
    </source>
</evidence>
<dbReference type="OrthoDB" id="3431997at2759"/>
<keyword evidence="3" id="KW-1185">Reference proteome</keyword>
<feature type="compositionally biased region" description="Basic and acidic residues" evidence="1">
    <location>
        <begin position="1"/>
        <end position="11"/>
    </location>
</feature>
<feature type="region of interest" description="Disordered" evidence="1">
    <location>
        <begin position="1"/>
        <end position="34"/>
    </location>
</feature>
<protein>
    <submittedName>
        <fullName evidence="2">Uncharacterized protein</fullName>
    </submittedName>
</protein>
<name>A0A9P4J130_9PEZI</name>
<reference evidence="2" key="1">
    <citation type="journal article" date="2020" name="Stud. Mycol.">
        <title>101 Dothideomycetes genomes: a test case for predicting lifestyles and emergence of pathogens.</title>
        <authorList>
            <person name="Haridas S."/>
            <person name="Albert R."/>
            <person name="Binder M."/>
            <person name="Bloem J."/>
            <person name="Labutti K."/>
            <person name="Salamov A."/>
            <person name="Andreopoulos B."/>
            <person name="Baker S."/>
            <person name="Barry K."/>
            <person name="Bills G."/>
            <person name="Bluhm B."/>
            <person name="Cannon C."/>
            <person name="Castanera R."/>
            <person name="Culley D."/>
            <person name="Daum C."/>
            <person name="Ezra D."/>
            <person name="Gonzalez J."/>
            <person name="Henrissat B."/>
            <person name="Kuo A."/>
            <person name="Liang C."/>
            <person name="Lipzen A."/>
            <person name="Lutzoni F."/>
            <person name="Magnuson J."/>
            <person name="Mondo S."/>
            <person name="Nolan M."/>
            <person name="Ohm R."/>
            <person name="Pangilinan J."/>
            <person name="Park H.-J."/>
            <person name="Ramirez L."/>
            <person name="Alfaro M."/>
            <person name="Sun H."/>
            <person name="Tritt A."/>
            <person name="Yoshinaga Y."/>
            <person name="Zwiers L.-H."/>
            <person name="Turgeon B."/>
            <person name="Goodwin S."/>
            <person name="Spatafora J."/>
            <person name="Crous P."/>
            <person name="Grigoriev I."/>
        </authorList>
    </citation>
    <scope>NUCLEOTIDE SEQUENCE</scope>
    <source>
        <strain evidence="2">CBS 260.36</strain>
    </source>
</reference>
<evidence type="ECO:0000313" key="2">
    <source>
        <dbReference type="EMBL" id="KAF2152150.1"/>
    </source>
</evidence>
<dbReference type="Proteomes" id="UP000799439">
    <property type="component" value="Unassembled WGS sequence"/>
</dbReference>
<organism evidence="2 3">
    <name type="scientific">Myriangium duriaei CBS 260.36</name>
    <dbReference type="NCBI Taxonomy" id="1168546"/>
    <lineage>
        <taxon>Eukaryota</taxon>
        <taxon>Fungi</taxon>
        <taxon>Dikarya</taxon>
        <taxon>Ascomycota</taxon>
        <taxon>Pezizomycotina</taxon>
        <taxon>Dothideomycetes</taxon>
        <taxon>Dothideomycetidae</taxon>
        <taxon>Myriangiales</taxon>
        <taxon>Myriangiaceae</taxon>
        <taxon>Myriangium</taxon>
    </lineage>
</organism>
<dbReference type="AlphaFoldDB" id="A0A9P4J130"/>
<gene>
    <name evidence="2" type="ORF">K461DRAFT_279680</name>
</gene>
<dbReference type="EMBL" id="ML996087">
    <property type="protein sequence ID" value="KAF2152150.1"/>
    <property type="molecule type" value="Genomic_DNA"/>
</dbReference>